<dbReference type="InterPro" id="IPR046172">
    <property type="entry name" value="DUF6174"/>
</dbReference>
<accession>B1WSE1</accession>
<gene>
    <name evidence="1" type="ordered locus">cce_2579</name>
</gene>
<evidence type="ECO:0000313" key="2">
    <source>
        <dbReference type="Proteomes" id="UP000001203"/>
    </source>
</evidence>
<dbReference type="eggNOG" id="ENOG5032YFI">
    <property type="taxonomic scope" value="Bacteria"/>
</dbReference>
<sequence length="159" mass="18414">MMKILQFFTLLVIGLLMVMLVNVMAMSANGESNSLLLEKLKENHQLWRSQQIENYQYIYQQRCFCPLPSNAPLKVSVKNDKITQVVNLNNNQVLTDLTLPKTIEELFNIIKEAIKRNADEILITYDVTWGYPTRVAIDYQKILADDEITYTVENLSKLN</sequence>
<organism evidence="1 2">
    <name type="scientific">Crocosphaera subtropica (strain ATCC 51142 / BH68)</name>
    <name type="common">Cyanothece sp. (strain ATCC 51142)</name>
    <dbReference type="NCBI Taxonomy" id="43989"/>
    <lineage>
        <taxon>Bacteria</taxon>
        <taxon>Bacillati</taxon>
        <taxon>Cyanobacteriota</taxon>
        <taxon>Cyanophyceae</taxon>
        <taxon>Oscillatoriophycideae</taxon>
        <taxon>Chroococcales</taxon>
        <taxon>Aphanothecaceae</taxon>
        <taxon>Crocosphaera</taxon>
        <taxon>Crocosphaera subtropica</taxon>
    </lineage>
</organism>
<dbReference type="EMBL" id="CP000806">
    <property type="protein sequence ID" value="ACB51927.1"/>
    <property type="molecule type" value="Genomic_DNA"/>
</dbReference>
<proteinExistence type="predicted"/>
<dbReference type="Pfam" id="PF19671">
    <property type="entry name" value="DUF6174"/>
    <property type="match status" value="1"/>
</dbReference>
<name>B1WSE1_CROS5</name>
<dbReference type="HOGENOM" id="CLU_137761_0_0_3"/>
<dbReference type="KEGG" id="cyt:cce_2579"/>
<dbReference type="STRING" id="43989.cce_2579"/>
<keyword evidence="2" id="KW-1185">Reference proteome</keyword>
<evidence type="ECO:0000313" key="1">
    <source>
        <dbReference type="EMBL" id="ACB51927.1"/>
    </source>
</evidence>
<dbReference type="Proteomes" id="UP000001203">
    <property type="component" value="Chromosome circular"/>
</dbReference>
<protein>
    <submittedName>
        <fullName evidence="1">Uncharacterized protein</fullName>
    </submittedName>
</protein>
<dbReference type="AlphaFoldDB" id="B1WSE1"/>
<reference evidence="1 2" key="1">
    <citation type="journal article" date="2008" name="Proc. Natl. Acad. Sci. U.S.A.">
        <title>The genome of Cyanothece 51142, a unicellular diazotrophic cyanobacterium important in the marine nitrogen cycle.</title>
        <authorList>
            <person name="Welsh E.A."/>
            <person name="Liberton M."/>
            <person name="Stoeckel J."/>
            <person name="Loh T."/>
            <person name="Elvitigala T."/>
            <person name="Wang C."/>
            <person name="Wollam A."/>
            <person name="Fulton R.S."/>
            <person name="Clifton S.W."/>
            <person name="Jacobs J.M."/>
            <person name="Aurora R."/>
            <person name="Ghosh B.K."/>
            <person name="Sherman L.A."/>
            <person name="Smith R.D."/>
            <person name="Wilson R.K."/>
            <person name="Pakrasi H.B."/>
        </authorList>
    </citation>
    <scope>NUCLEOTIDE SEQUENCE [LARGE SCALE GENOMIC DNA]</scope>
    <source>
        <strain evidence="2">ATCC 51142 / BH68</strain>
    </source>
</reference>